<dbReference type="GO" id="GO:1990904">
    <property type="term" value="C:ribonucleoprotein complex"/>
    <property type="evidence" value="ECO:0007669"/>
    <property type="project" value="UniProtKB-KW"/>
</dbReference>
<evidence type="ECO:0000256" key="3">
    <source>
        <dbReference type="ARBA" id="ARBA00023274"/>
    </source>
</evidence>
<gene>
    <name evidence="6" type="primary">rpmG_2</name>
    <name evidence="5" type="synonym">rpmG</name>
    <name evidence="6" type="ORF">WR164_11550</name>
</gene>
<evidence type="ECO:0000256" key="5">
    <source>
        <dbReference type="HAMAP-Rule" id="MF_00294"/>
    </source>
</evidence>
<reference evidence="6" key="1">
    <citation type="submission" date="2022-07" db="EMBL/GenBank/DDBJ databases">
        <authorList>
            <person name="Kouya T."/>
            <person name="Ishiyama Y."/>
        </authorList>
    </citation>
    <scope>NUCLEOTIDE SEQUENCE</scope>
    <source>
        <strain evidence="6">WR16-4</strain>
    </source>
</reference>
<accession>A0A9W6B258</accession>
<dbReference type="Gene3D" id="2.20.28.120">
    <property type="entry name" value="Ribosomal protein L33"/>
    <property type="match status" value="1"/>
</dbReference>
<dbReference type="EMBL" id="BRPL01000002">
    <property type="protein sequence ID" value="GLB47176.1"/>
    <property type="molecule type" value="Genomic_DNA"/>
</dbReference>
<comment type="similarity">
    <text evidence="1 5">Belongs to the bacterial ribosomal protein bL33 family.</text>
</comment>
<sequence>MAQKKVALECSVCGSINYYVDVNVNHNQRLKLKKFCKHCGKHTMHYETR</sequence>
<dbReference type="Pfam" id="PF00471">
    <property type="entry name" value="Ribosomal_L33"/>
    <property type="match status" value="1"/>
</dbReference>
<organism evidence="6 7">
    <name type="scientific">Philodulcilactobacillus myokoensis</name>
    <dbReference type="NCBI Taxonomy" id="2929573"/>
    <lineage>
        <taxon>Bacteria</taxon>
        <taxon>Bacillati</taxon>
        <taxon>Bacillota</taxon>
        <taxon>Bacilli</taxon>
        <taxon>Lactobacillales</taxon>
        <taxon>Lactobacillaceae</taxon>
        <taxon>Philodulcilactobacillus</taxon>
    </lineage>
</organism>
<dbReference type="GO" id="GO:0005737">
    <property type="term" value="C:cytoplasm"/>
    <property type="evidence" value="ECO:0007669"/>
    <property type="project" value="UniProtKB-ARBA"/>
</dbReference>
<dbReference type="SUPFAM" id="SSF57829">
    <property type="entry name" value="Zn-binding ribosomal proteins"/>
    <property type="match status" value="1"/>
</dbReference>
<protein>
    <recommendedName>
        <fullName evidence="4 5">Large ribosomal subunit protein bL33</fullName>
    </recommendedName>
</protein>
<dbReference type="InterPro" id="IPR011332">
    <property type="entry name" value="Ribosomal_zn-bd"/>
</dbReference>
<dbReference type="GO" id="GO:0005840">
    <property type="term" value="C:ribosome"/>
    <property type="evidence" value="ECO:0007669"/>
    <property type="project" value="UniProtKB-KW"/>
</dbReference>
<evidence type="ECO:0000256" key="2">
    <source>
        <dbReference type="ARBA" id="ARBA00022980"/>
    </source>
</evidence>
<evidence type="ECO:0000256" key="1">
    <source>
        <dbReference type="ARBA" id="ARBA00007596"/>
    </source>
</evidence>
<dbReference type="GO" id="GO:0006412">
    <property type="term" value="P:translation"/>
    <property type="evidence" value="ECO:0007669"/>
    <property type="project" value="UniProtKB-UniRule"/>
</dbReference>
<dbReference type="Proteomes" id="UP001144204">
    <property type="component" value="Unassembled WGS sequence"/>
</dbReference>
<dbReference type="InterPro" id="IPR001705">
    <property type="entry name" value="Ribosomal_bL33"/>
</dbReference>
<reference evidence="6" key="2">
    <citation type="journal article" date="2023" name="PLoS ONE">
        <title>Philodulcilactobacillus myokoensis gen. nov., sp. nov., a fructophilic, acidophilic, and agar-phobic lactic acid bacterium isolated from fermented vegetable extracts.</title>
        <authorList>
            <person name="Kouya T."/>
            <person name="Ishiyama Y."/>
            <person name="Ohashi S."/>
            <person name="Kumakubo R."/>
            <person name="Yamazaki T."/>
            <person name="Otaki T."/>
        </authorList>
    </citation>
    <scope>NUCLEOTIDE SEQUENCE</scope>
    <source>
        <strain evidence="6">WR16-4</strain>
    </source>
</reference>
<dbReference type="NCBIfam" id="NF001764">
    <property type="entry name" value="PRK00504.1"/>
    <property type="match status" value="1"/>
</dbReference>
<evidence type="ECO:0000256" key="4">
    <source>
        <dbReference type="ARBA" id="ARBA00035176"/>
    </source>
</evidence>
<proteinExistence type="inferred from homology"/>
<keyword evidence="2 5" id="KW-0689">Ribosomal protein</keyword>
<dbReference type="InterPro" id="IPR038584">
    <property type="entry name" value="Ribosomal_bL33_sf"/>
</dbReference>
<dbReference type="GO" id="GO:0003735">
    <property type="term" value="F:structural constituent of ribosome"/>
    <property type="evidence" value="ECO:0007669"/>
    <property type="project" value="InterPro"/>
</dbReference>
<dbReference type="HAMAP" id="MF_00294">
    <property type="entry name" value="Ribosomal_bL33"/>
    <property type="match status" value="1"/>
</dbReference>
<keyword evidence="7" id="KW-1185">Reference proteome</keyword>
<keyword evidence="3 5" id="KW-0687">Ribonucleoprotein</keyword>
<dbReference type="AlphaFoldDB" id="A0A9W6B258"/>
<dbReference type="RefSeq" id="WP_286136634.1">
    <property type="nucleotide sequence ID" value="NZ_BRPL01000002.1"/>
</dbReference>
<name>A0A9W6B258_9LACO</name>
<evidence type="ECO:0000313" key="6">
    <source>
        <dbReference type="EMBL" id="GLB47176.1"/>
    </source>
</evidence>
<evidence type="ECO:0000313" key="7">
    <source>
        <dbReference type="Proteomes" id="UP001144204"/>
    </source>
</evidence>
<dbReference type="NCBIfam" id="TIGR01023">
    <property type="entry name" value="rpmG_bact"/>
    <property type="match status" value="1"/>
</dbReference>
<comment type="caution">
    <text evidence="6">The sequence shown here is derived from an EMBL/GenBank/DDBJ whole genome shotgun (WGS) entry which is preliminary data.</text>
</comment>